<dbReference type="PANTHER" id="PTHR47765:SF2">
    <property type="entry name" value="EXONUCLEASE MUT-7 HOMOLOG"/>
    <property type="match status" value="1"/>
</dbReference>
<dbReference type="Gene3D" id="3.30.420.10">
    <property type="entry name" value="Ribonuclease H-like superfamily/Ribonuclease H"/>
    <property type="match status" value="1"/>
</dbReference>
<dbReference type="InterPro" id="IPR036397">
    <property type="entry name" value="RNaseH_sf"/>
</dbReference>
<dbReference type="PANTHER" id="PTHR47765">
    <property type="entry name" value="3'-5' EXONUCLEASE DOMAIN-CONTAINING PROTEIN"/>
    <property type="match status" value="1"/>
</dbReference>
<accession>A0A3R7IRV9</accession>
<dbReference type="SMART" id="SM00474">
    <property type="entry name" value="35EXOc"/>
    <property type="match status" value="1"/>
</dbReference>
<comment type="caution">
    <text evidence="2">The sequence shown here is derived from an EMBL/GenBank/DDBJ whole genome shotgun (WGS) entry which is preliminary data.</text>
</comment>
<sequence length="330" mass="37210">MRRQELYNLDAAMYLGPKLAELFVFDGVANVLQFFKADIEDSLEMSRVFVREVIELESATAEEECDDTSCTFRSTSKAIREFKLEHEPEFMPYMLQALAARPKPVYADATAEPTDDTVYLKIPLALDHIVVVDNDEALSLASDTLLHESVKRLGLDAEWRPDSRGSVPSKCSILQVACQQYVFIFDFVEMAIGDVEELFAHLFSSELIAKLGFGLDGDIKRLRWSFPEVQCFDTFANVVDYSFEELEPTTHLADGSIVRSNSNASSEALKRRNRRQKGLSACVKQVLGFPLSKLQQKSDWERRPLTSQQVSYAALDAYCLLMLQDALTSA</sequence>
<organism evidence="2 3">
    <name type="scientific">Phytophthora kernoviae</name>
    <dbReference type="NCBI Taxonomy" id="325452"/>
    <lineage>
        <taxon>Eukaryota</taxon>
        <taxon>Sar</taxon>
        <taxon>Stramenopiles</taxon>
        <taxon>Oomycota</taxon>
        <taxon>Peronosporomycetes</taxon>
        <taxon>Peronosporales</taxon>
        <taxon>Peronosporaceae</taxon>
        <taxon>Phytophthora</taxon>
    </lineage>
</organism>
<dbReference type="GO" id="GO:0008408">
    <property type="term" value="F:3'-5' exonuclease activity"/>
    <property type="evidence" value="ECO:0007669"/>
    <property type="project" value="InterPro"/>
</dbReference>
<gene>
    <name evidence="2" type="ORF">BBJ29_008899</name>
</gene>
<dbReference type="Proteomes" id="UP000284657">
    <property type="component" value="Unassembled WGS sequence"/>
</dbReference>
<evidence type="ECO:0000259" key="1">
    <source>
        <dbReference type="SMART" id="SM00474"/>
    </source>
</evidence>
<dbReference type="AlphaFoldDB" id="A0A3R7IRV9"/>
<evidence type="ECO:0000313" key="2">
    <source>
        <dbReference type="EMBL" id="RLN47178.1"/>
    </source>
</evidence>
<reference evidence="2 3" key="1">
    <citation type="submission" date="2018-07" db="EMBL/GenBank/DDBJ databases">
        <title>Genome sequencing of oomycete isolates from Chile give support for New Zealand origin for Phytophthora kernoviae and make available the first Nothophytophthora sp. genome.</title>
        <authorList>
            <person name="Studholme D.J."/>
            <person name="Sanfuentes E."/>
            <person name="Panda P."/>
            <person name="Hill R."/>
            <person name="Sambles C."/>
            <person name="Grant M."/>
            <person name="Williams N.M."/>
            <person name="Mcdougal R.L."/>
        </authorList>
    </citation>
    <scope>NUCLEOTIDE SEQUENCE [LARGE SCALE GENOMIC DNA]</scope>
    <source>
        <strain evidence="2">Chile7</strain>
    </source>
</reference>
<dbReference type="SUPFAM" id="SSF53098">
    <property type="entry name" value="Ribonuclease H-like"/>
    <property type="match status" value="1"/>
</dbReference>
<protein>
    <recommendedName>
        <fullName evidence="1">3'-5' exonuclease domain-containing protein</fullName>
    </recommendedName>
</protein>
<dbReference type="InterPro" id="IPR012337">
    <property type="entry name" value="RNaseH-like_sf"/>
</dbReference>
<dbReference type="InterPro" id="IPR052408">
    <property type="entry name" value="Exonuclease_MUT-7-like"/>
</dbReference>
<proteinExistence type="predicted"/>
<name>A0A3R7IRV9_9STRA</name>
<evidence type="ECO:0000313" key="3">
    <source>
        <dbReference type="Proteomes" id="UP000284657"/>
    </source>
</evidence>
<feature type="domain" description="3'-5' exonuclease" evidence="1">
    <location>
        <begin position="129"/>
        <end position="330"/>
    </location>
</feature>
<dbReference type="InterPro" id="IPR002562">
    <property type="entry name" value="3'-5'_exonuclease_dom"/>
</dbReference>
<dbReference type="GO" id="GO:0006139">
    <property type="term" value="P:nucleobase-containing compound metabolic process"/>
    <property type="evidence" value="ECO:0007669"/>
    <property type="project" value="InterPro"/>
</dbReference>
<dbReference type="GO" id="GO:0003676">
    <property type="term" value="F:nucleic acid binding"/>
    <property type="evidence" value="ECO:0007669"/>
    <property type="project" value="InterPro"/>
</dbReference>
<dbReference type="EMBL" id="MBAD02002476">
    <property type="protein sequence ID" value="RLN47178.1"/>
    <property type="molecule type" value="Genomic_DNA"/>
</dbReference>
<dbReference type="Pfam" id="PF01612">
    <property type="entry name" value="DNA_pol_A_exo1"/>
    <property type="match status" value="1"/>
</dbReference>